<accession>A0A062V540</accession>
<feature type="transmembrane region" description="Helical" evidence="1">
    <location>
        <begin position="148"/>
        <end position="165"/>
    </location>
</feature>
<protein>
    <submittedName>
        <fullName evidence="2">Uncharacterized protein</fullName>
    </submittedName>
</protein>
<evidence type="ECO:0000256" key="1">
    <source>
        <dbReference type="SAM" id="Phobius"/>
    </source>
</evidence>
<keyword evidence="3" id="KW-1185">Reference proteome</keyword>
<dbReference type="RefSeq" id="WP_048090700.1">
    <property type="nucleotide sequence ID" value="NZ_JMIY01000004.1"/>
</dbReference>
<name>A0A062V540_9EURY</name>
<gene>
    <name evidence="2" type="ORF">ANME2D_01787</name>
</gene>
<sequence length="171" mass="18506" precursor="true">MRRGLLLVIATIAIMSTVTLASAYAELTADPKELSIDIGSTGSLTLTLDTDDDGKAKLKFETDSDEIKANLIEDSSSSETGTGNDGELEFDNTPKIPKTFTLEITPQDGATVNEKHDIYIEYQNKDGIKKKWSTKASVTATVVPVPELSTVVLMSAGLLGMIALVRRQRRD</sequence>
<keyword evidence="1" id="KW-0472">Membrane</keyword>
<keyword evidence="1" id="KW-0812">Transmembrane</keyword>
<dbReference type="AlphaFoldDB" id="A0A062V540"/>
<evidence type="ECO:0000313" key="2">
    <source>
        <dbReference type="EMBL" id="KCZ71733.1"/>
    </source>
</evidence>
<comment type="caution">
    <text evidence="2">The sequence shown here is derived from an EMBL/GenBank/DDBJ whole genome shotgun (WGS) entry which is preliminary data.</text>
</comment>
<organism evidence="2 3">
    <name type="scientific">Candidatus Methanoperedens nitratireducens</name>
    <dbReference type="NCBI Taxonomy" id="1392998"/>
    <lineage>
        <taxon>Archaea</taxon>
        <taxon>Methanobacteriati</taxon>
        <taxon>Methanobacteriota</taxon>
        <taxon>Stenosarchaea group</taxon>
        <taxon>Methanomicrobia</taxon>
        <taxon>Methanosarcinales</taxon>
        <taxon>ANME-2 cluster</taxon>
        <taxon>Candidatus Methanoperedentaceae</taxon>
        <taxon>Candidatus Methanoperedens</taxon>
    </lineage>
</organism>
<keyword evidence="1" id="KW-1133">Transmembrane helix</keyword>
<dbReference type="Proteomes" id="UP000027153">
    <property type="component" value="Unassembled WGS sequence"/>
</dbReference>
<dbReference type="EMBL" id="JMIY01000004">
    <property type="protein sequence ID" value="KCZ71733.1"/>
    <property type="molecule type" value="Genomic_DNA"/>
</dbReference>
<proteinExistence type="predicted"/>
<reference evidence="2 3" key="1">
    <citation type="journal article" date="2013" name="Nature">
        <title>Anaerobic oxidation of methane coupled to nitrate reduction in a novel archaeal lineage.</title>
        <authorList>
            <person name="Haroon M.F."/>
            <person name="Hu S."/>
            <person name="Shi Y."/>
            <person name="Imelfort M."/>
            <person name="Keller J."/>
            <person name="Hugenholtz P."/>
            <person name="Yuan Z."/>
            <person name="Tyson G.W."/>
        </authorList>
    </citation>
    <scope>NUCLEOTIDE SEQUENCE [LARGE SCALE GENOMIC DNA]</scope>
    <source>
        <strain evidence="2 3">ANME-2d</strain>
    </source>
</reference>
<evidence type="ECO:0000313" key="3">
    <source>
        <dbReference type="Proteomes" id="UP000027153"/>
    </source>
</evidence>